<proteinExistence type="predicted"/>
<evidence type="ECO:0000256" key="1">
    <source>
        <dbReference type="ARBA" id="ARBA00004651"/>
    </source>
</evidence>
<evidence type="ECO:0000259" key="7">
    <source>
        <dbReference type="Pfam" id="PF06271"/>
    </source>
</evidence>
<dbReference type="InterPro" id="IPR010432">
    <property type="entry name" value="RDD"/>
</dbReference>
<evidence type="ECO:0000313" key="8">
    <source>
        <dbReference type="EMBL" id="GHG66500.1"/>
    </source>
</evidence>
<keyword evidence="9" id="KW-1185">Reference proteome</keyword>
<gene>
    <name evidence="8" type="ORF">GCM10010919_14230</name>
</gene>
<dbReference type="InterPro" id="IPR051791">
    <property type="entry name" value="Pra-immunoreactive"/>
</dbReference>
<accession>A0ABQ3KZF7</accession>
<keyword evidence="2" id="KW-1003">Cell membrane</keyword>
<dbReference type="PANTHER" id="PTHR36115">
    <property type="entry name" value="PROLINE-RICH ANTIGEN HOMOLOG-RELATED"/>
    <property type="match status" value="1"/>
</dbReference>
<sequence>MDFKIDYSRYSLDELYSAAESIDRQAYPDRANEIDKLLREKLKLVESTNQAEAANLAGTQATRQDRLFAVIIDGAINATASIPFIYYYGLESFKDPTLLLAAISIIYGFLTVAIFHGYLIYSYGQTIGKYLMSIRIENLDGTKASWKRIVLLRMLPIVLIHQLAFIGMVIAGIINPILIFGKERRCLHDYIAKTKVSYTGC</sequence>
<evidence type="ECO:0000256" key="2">
    <source>
        <dbReference type="ARBA" id="ARBA00022475"/>
    </source>
</evidence>
<keyword evidence="4 6" id="KW-1133">Transmembrane helix</keyword>
<evidence type="ECO:0000256" key="5">
    <source>
        <dbReference type="ARBA" id="ARBA00023136"/>
    </source>
</evidence>
<evidence type="ECO:0000256" key="4">
    <source>
        <dbReference type="ARBA" id="ARBA00022989"/>
    </source>
</evidence>
<dbReference type="Pfam" id="PF06271">
    <property type="entry name" value="RDD"/>
    <property type="match status" value="1"/>
</dbReference>
<keyword evidence="3 6" id="KW-0812">Transmembrane</keyword>
<feature type="domain" description="RDD" evidence="7">
    <location>
        <begin position="63"/>
        <end position="193"/>
    </location>
</feature>
<evidence type="ECO:0000313" key="9">
    <source>
        <dbReference type="Proteomes" id="UP000659697"/>
    </source>
</evidence>
<dbReference type="Proteomes" id="UP000659697">
    <property type="component" value="Unassembled WGS sequence"/>
</dbReference>
<reference evidence="9" key="1">
    <citation type="journal article" date="2019" name="Int. J. Syst. Evol. Microbiol.">
        <title>The Global Catalogue of Microorganisms (GCM) 10K type strain sequencing project: providing services to taxonomists for standard genome sequencing and annotation.</title>
        <authorList>
            <consortium name="The Broad Institute Genomics Platform"/>
            <consortium name="The Broad Institute Genome Sequencing Center for Infectious Disease"/>
            <person name="Wu L."/>
            <person name="Ma J."/>
        </authorList>
    </citation>
    <scope>NUCLEOTIDE SEQUENCE [LARGE SCALE GENOMIC DNA]</scope>
    <source>
        <strain evidence="9">CGMCC 1.7003</strain>
    </source>
</reference>
<evidence type="ECO:0000256" key="3">
    <source>
        <dbReference type="ARBA" id="ARBA00022692"/>
    </source>
</evidence>
<feature type="transmembrane region" description="Helical" evidence="6">
    <location>
        <begin position="98"/>
        <end position="121"/>
    </location>
</feature>
<feature type="transmembrane region" description="Helical" evidence="6">
    <location>
        <begin position="67"/>
        <end position="86"/>
    </location>
</feature>
<protein>
    <recommendedName>
        <fullName evidence="7">RDD domain-containing protein</fullName>
    </recommendedName>
</protein>
<dbReference type="EMBL" id="BNAO01000003">
    <property type="protein sequence ID" value="GHG66500.1"/>
    <property type="molecule type" value="Genomic_DNA"/>
</dbReference>
<comment type="caution">
    <text evidence="8">The sequence shown here is derived from an EMBL/GenBank/DDBJ whole genome shotgun (WGS) entry which is preliminary data.</text>
</comment>
<organism evidence="8 9">
    <name type="scientific">Alishewanella longhuensis</name>
    <dbReference type="NCBI Taxonomy" id="1091037"/>
    <lineage>
        <taxon>Bacteria</taxon>
        <taxon>Pseudomonadati</taxon>
        <taxon>Pseudomonadota</taxon>
        <taxon>Gammaproteobacteria</taxon>
        <taxon>Alteromonadales</taxon>
        <taxon>Alteromonadaceae</taxon>
        <taxon>Alishewanella</taxon>
    </lineage>
</organism>
<keyword evidence="5 6" id="KW-0472">Membrane</keyword>
<feature type="transmembrane region" description="Helical" evidence="6">
    <location>
        <begin position="150"/>
        <end position="174"/>
    </location>
</feature>
<evidence type="ECO:0000256" key="6">
    <source>
        <dbReference type="SAM" id="Phobius"/>
    </source>
</evidence>
<name>A0ABQ3KZF7_9ALTE</name>
<comment type="subcellular location">
    <subcellularLocation>
        <location evidence="1">Cell membrane</location>
        <topology evidence="1">Multi-pass membrane protein</topology>
    </subcellularLocation>
</comment>
<dbReference type="RefSeq" id="WP_189431763.1">
    <property type="nucleotide sequence ID" value="NZ_BNAO01000003.1"/>
</dbReference>